<dbReference type="GO" id="GO:0006384">
    <property type="term" value="P:transcription initiation at RNA polymerase III promoter"/>
    <property type="evidence" value="ECO:0007669"/>
    <property type="project" value="EnsemblFungi"/>
</dbReference>
<evidence type="ECO:0000313" key="12">
    <source>
        <dbReference type="EMBL" id="EPR80011.1"/>
    </source>
</evidence>
<dbReference type="GO" id="GO:0003676">
    <property type="term" value="F:nucleic acid binding"/>
    <property type="evidence" value="ECO:0007669"/>
    <property type="project" value="InterPro"/>
</dbReference>
<comment type="subcellular location">
    <subcellularLocation>
        <location evidence="1 7">Nucleus</location>
    </subcellularLocation>
</comment>
<evidence type="ECO:0000256" key="2">
    <source>
        <dbReference type="ARBA" id="ARBA00022478"/>
    </source>
</evidence>
<evidence type="ECO:0000256" key="1">
    <source>
        <dbReference type="ARBA" id="ARBA00004123"/>
    </source>
</evidence>
<protein>
    <recommendedName>
        <fullName evidence="7">DNA-directed RNA polymerase subunit</fullName>
    </recommendedName>
</protein>
<dbReference type="STRING" id="1358809.S7WAR9"/>
<evidence type="ECO:0000256" key="3">
    <source>
        <dbReference type="ARBA" id="ARBA00022723"/>
    </source>
</evidence>
<evidence type="ECO:0000256" key="6">
    <source>
        <dbReference type="ARBA" id="ARBA00023242"/>
    </source>
</evidence>
<keyword evidence="6 7" id="KW-0539">Nucleus</keyword>
<dbReference type="Pfam" id="PF02150">
    <property type="entry name" value="Zn_ribbon_RPB9"/>
    <property type="match status" value="1"/>
</dbReference>
<accession>S7WAR9</accession>
<dbReference type="AlphaFoldDB" id="S7WAR9"/>
<evidence type="ECO:0000256" key="10">
    <source>
        <dbReference type="RuleBase" id="RU003474"/>
    </source>
</evidence>
<dbReference type="GO" id="GO:0042797">
    <property type="term" value="P:tRNA transcription by RNA polymerase III"/>
    <property type="evidence" value="ECO:0007669"/>
    <property type="project" value="EnsemblFungi"/>
</dbReference>
<dbReference type="InterPro" id="IPR012164">
    <property type="entry name" value="Rpa12/Rpb9/Rpc10/TFS"/>
</dbReference>
<feature type="binding site" evidence="8">
    <location>
        <position position="70"/>
    </location>
    <ligand>
        <name>Zn(2+)</name>
        <dbReference type="ChEBI" id="CHEBI:29105"/>
        <label>2</label>
    </ligand>
</feature>
<feature type="zinc finger region" description="C4-type" evidence="9">
    <location>
        <begin position="4"/>
        <end position="27"/>
    </location>
</feature>
<feature type="binding site" evidence="8">
    <location>
        <position position="98"/>
    </location>
    <ligand>
        <name>Zn(2+)</name>
        <dbReference type="ChEBI" id="CHEBI:29105"/>
        <label>2</label>
    </ligand>
</feature>
<dbReference type="HOGENOM" id="CLU_093932_3_0_1"/>
<dbReference type="OMA" id="TISFECI"/>
<name>S7WAR9_SPRLO</name>
<evidence type="ECO:0000313" key="13">
    <source>
        <dbReference type="Proteomes" id="UP000014978"/>
    </source>
</evidence>
<dbReference type="InterPro" id="IPR001529">
    <property type="entry name" value="Zn_ribbon_RPB9"/>
</dbReference>
<dbReference type="PROSITE" id="PS00466">
    <property type="entry name" value="ZF_TFIIS_1"/>
    <property type="match status" value="1"/>
</dbReference>
<organism evidence="12 13">
    <name type="scientific">Spraguea lophii (strain 42_110)</name>
    <name type="common">Microsporidian parasite</name>
    <dbReference type="NCBI Taxonomy" id="1358809"/>
    <lineage>
        <taxon>Eukaryota</taxon>
        <taxon>Fungi</taxon>
        <taxon>Fungi incertae sedis</taxon>
        <taxon>Microsporidia</taxon>
        <taxon>Spragueidae</taxon>
        <taxon>Spraguea</taxon>
    </lineage>
</organism>
<feature type="binding site" evidence="8">
    <location>
        <position position="95"/>
    </location>
    <ligand>
        <name>Zn(2+)</name>
        <dbReference type="ChEBI" id="CHEBI:29105"/>
        <label>2</label>
    </ligand>
</feature>
<dbReference type="SUPFAM" id="SSF57783">
    <property type="entry name" value="Zinc beta-ribbon"/>
    <property type="match status" value="1"/>
</dbReference>
<evidence type="ECO:0000259" key="11">
    <source>
        <dbReference type="PROSITE" id="PS51133"/>
    </source>
</evidence>
<keyword evidence="7 10" id="KW-0804">Transcription</keyword>
<dbReference type="Proteomes" id="UP000014978">
    <property type="component" value="Unassembled WGS sequence"/>
</dbReference>
<keyword evidence="13" id="KW-1185">Reference proteome</keyword>
<dbReference type="InterPro" id="IPR034014">
    <property type="entry name" value="Zn_ribbon_RPC11_C"/>
</dbReference>
<dbReference type="GO" id="GO:0005666">
    <property type="term" value="C:RNA polymerase III complex"/>
    <property type="evidence" value="ECO:0007669"/>
    <property type="project" value="EnsemblFungi"/>
</dbReference>
<keyword evidence="3 8" id="KW-0479">Metal-binding</keyword>
<dbReference type="EMBL" id="ATCN01000041">
    <property type="protein sequence ID" value="EPR80011.1"/>
    <property type="molecule type" value="Genomic_DNA"/>
</dbReference>
<feature type="domain" description="TFIIS-type" evidence="11">
    <location>
        <begin position="63"/>
        <end position="103"/>
    </location>
</feature>
<feature type="binding site" evidence="8">
    <location>
        <position position="24"/>
    </location>
    <ligand>
        <name>Zn(2+)</name>
        <dbReference type="ChEBI" id="CHEBI:29105"/>
        <label>1</label>
    </ligand>
</feature>
<keyword evidence="2 7" id="KW-0240">DNA-directed RNA polymerase</keyword>
<feature type="binding site" evidence="8">
    <location>
        <position position="27"/>
    </location>
    <ligand>
        <name>Zn(2+)</name>
        <dbReference type="ChEBI" id="CHEBI:29105"/>
        <label>1</label>
    </ligand>
</feature>
<dbReference type="OrthoDB" id="282152at2759"/>
<dbReference type="PIRSF" id="PIRSF005586">
    <property type="entry name" value="RNApol_RpoM"/>
    <property type="match status" value="1"/>
</dbReference>
<evidence type="ECO:0000256" key="5">
    <source>
        <dbReference type="ARBA" id="ARBA00022833"/>
    </source>
</evidence>
<dbReference type="Gene3D" id="2.20.25.10">
    <property type="match status" value="1"/>
</dbReference>
<keyword evidence="5 8" id="KW-0862">Zinc</keyword>
<dbReference type="InterPro" id="IPR001222">
    <property type="entry name" value="Znf_TFIIS"/>
</dbReference>
<comment type="function">
    <text evidence="7">DNA-dependent RNA polymerase catalyzes the transcription of DNA into RNA using the four ribonucleoside triphosphates as substrates.</text>
</comment>
<dbReference type="SMART" id="SM00440">
    <property type="entry name" value="ZnF_C2C2"/>
    <property type="match status" value="1"/>
</dbReference>
<dbReference type="GO" id="GO:0006386">
    <property type="term" value="P:termination of RNA polymerase III transcription"/>
    <property type="evidence" value="ECO:0007669"/>
    <property type="project" value="EnsemblFungi"/>
</dbReference>
<dbReference type="GO" id="GO:0008270">
    <property type="term" value="F:zinc ion binding"/>
    <property type="evidence" value="ECO:0007669"/>
    <property type="project" value="UniProtKB-KW"/>
</dbReference>
<gene>
    <name evidence="12" type="ORF">SLOPH_2235</name>
</gene>
<evidence type="ECO:0000256" key="8">
    <source>
        <dbReference type="PIRSR" id="PIRSR005586-1"/>
    </source>
</evidence>
<dbReference type="FunCoup" id="S7WAR9">
    <property type="interactions" value="75"/>
</dbReference>
<evidence type="ECO:0000256" key="4">
    <source>
        <dbReference type="ARBA" id="ARBA00022771"/>
    </source>
</evidence>
<reference evidence="13" key="1">
    <citation type="journal article" date="2013" name="PLoS Genet.">
        <title>The genome of Spraguea lophii and the basis of host-microsporidian interactions.</title>
        <authorList>
            <person name="Campbell S.E."/>
            <person name="Williams T.A."/>
            <person name="Yousuf A."/>
            <person name="Soanes D.M."/>
            <person name="Paszkiewicz K.H."/>
            <person name="Williams B.A.P."/>
        </authorList>
    </citation>
    <scope>NUCLEOTIDE SEQUENCE [LARGE SCALE GENOMIC DNA]</scope>
    <source>
        <strain evidence="13">42_110</strain>
    </source>
</reference>
<evidence type="ECO:0000256" key="9">
    <source>
        <dbReference type="PIRSR" id="PIRSR005586-2"/>
    </source>
</evidence>
<dbReference type="VEuPathDB" id="MicrosporidiaDB:SLOPH_2235"/>
<dbReference type="PANTHER" id="PTHR11239">
    <property type="entry name" value="DNA-DIRECTED RNA POLYMERASE"/>
    <property type="match status" value="1"/>
</dbReference>
<comment type="caution">
    <text evidence="12">The sequence shown here is derived from an EMBL/GenBank/DDBJ whole genome shotgun (WGS) entry which is preliminary data.</text>
</comment>
<feature type="binding site" evidence="8">
    <location>
        <position position="67"/>
    </location>
    <ligand>
        <name>Zn(2+)</name>
        <dbReference type="ChEBI" id="CHEBI:29105"/>
        <label>2</label>
    </ligand>
</feature>
<dbReference type="GO" id="GO:0042780">
    <property type="term" value="P:tRNA 3'-end processing"/>
    <property type="evidence" value="ECO:0007669"/>
    <property type="project" value="EnsemblFungi"/>
</dbReference>
<feature type="binding site" evidence="8">
    <location>
        <position position="4"/>
    </location>
    <ligand>
        <name>Zn(2+)</name>
        <dbReference type="ChEBI" id="CHEBI:29105"/>
        <label>1</label>
    </ligand>
</feature>
<feature type="binding site" evidence="8">
    <location>
        <position position="7"/>
    </location>
    <ligand>
        <name>Zn(2+)</name>
        <dbReference type="ChEBI" id="CHEBI:29105"/>
        <label>1</label>
    </ligand>
</feature>
<proteinExistence type="inferred from homology"/>
<dbReference type="PANTHER" id="PTHR11239:SF12">
    <property type="entry name" value="DNA-DIRECTED RNA POLYMERASE III SUBUNIT RPC10"/>
    <property type="match status" value="1"/>
</dbReference>
<comment type="similarity">
    <text evidence="7 10">Belongs to the archaeal rpoM/eukaryotic RPA12/RPB9/RPC11 RNA polymerase family.</text>
</comment>
<evidence type="ECO:0000256" key="7">
    <source>
        <dbReference type="PIRNR" id="PIRNR005586"/>
    </source>
</evidence>
<dbReference type="Pfam" id="PF01096">
    <property type="entry name" value="Zn_ribbon_TFIIS"/>
    <property type="match status" value="1"/>
</dbReference>
<dbReference type="CDD" id="cd10509">
    <property type="entry name" value="Zn-ribbon_RPC11"/>
    <property type="match status" value="1"/>
</dbReference>
<dbReference type="InParanoid" id="S7WAR9"/>
<sequence>MYFCKYCHNLLIVDTHDTQYRLICSTCTYTKEINEPIVKNTILNHNTTEIILNEDDFKYSSTCEKPCPKCDSTTAAFVEMQTRSADEPMTVFYQCIKCKETWKE</sequence>
<keyword evidence="4 9" id="KW-0863">Zinc-finger</keyword>
<dbReference type="GO" id="GO:0003899">
    <property type="term" value="F:DNA-directed RNA polymerase activity"/>
    <property type="evidence" value="ECO:0007669"/>
    <property type="project" value="EnsemblFungi"/>
</dbReference>
<dbReference type="PROSITE" id="PS51133">
    <property type="entry name" value="ZF_TFIIS_2"/>
    <property type="match status" value="1"/>
</dbReference>